<dbReference type="SUPFAM" id="SSF52047">
    <property type="entry name" value="RNI-like"/>
    <property type="match status" value="1"/>
</dbReference>
<dbReference type="NCBIfam" id="NF038076">
    <property type="entry name" value="fam_STM4015"/>
    <property type="match status" value="1"/>
</dbReference>
<organism evidence="2 3">
    <name type="scientific">Paenibacillus polysaccharolyticus</name>
    <dbReference type="NCBI Taxonomy" id="582692"/>
    <lineage>
        <taxon>Bacteria</taxon>
        <taxon>Bacillati</taxon>
        <taxon>Bacillota</taxon>
        <taxon>Bacilli</taxon>
        <taxon>Bacillales</taxon>
        <taxon>Paenibacillaceae</taxon>
        <taxon>Paenibacillus</taxon>
    </lineage>
</organism>
<accession>A0A1G5HK59</accession>
<dbReference type="RefSeq" id="WP_090919173.1">
    <property type="nucleotide sequence ID" value="NZ_FMVM01000007.1"/>
</dbReference>
<dbReference type="STRING" id="582692.SAMN05720606_10762"/>
<dbReference type="EMBL" id="FMVM01000007">
    <property type="protein sequence ID" value="SCY64272.1"/>
    <property type="molecule type" value="Genomic_DNA"/>
</dbReference>
<dbReference type="InterPro" id="IPR047722">
    <property type="entry name" value="STM4015-like"/>
</dbReference>
<name>A0A1G5HK59_9BACL</name>
<evidence type="ECO:0000256" key="1">
    <source>
        <dbReference type="SAM" id="MobiDB-lite"/>
    </source>
</evidence>
<dbReference type="AlphaFoldDB" id="A0A1G5HK59"/>
<reference evidence="3" key="1">
    <citation type="submission" date="2016-10" db="EMBL/GenBank/DDBJ databases">
        <authorList>
            <person name="Varghese N."/>
            <person name="Submissions S."/>
        </authorList>
    </citation>
    <scope>NUCLEOTIDE SEQUENCE [LARGE SCALE GENOMIC DNA]</scope>
    <source>
        <strain evidence="3">BL9</strain>
    </source>
</reference>
<gene>
    <name evidence="2" type="ORF">SAMN05720606_10762</name>
</gene>
<proteinExistence type="predicted"/>
<keyword evidence="3" id="KW-1185">Reference proteome</keyword>
<dbReference type="Proteomes" id="UP000198538">
    <property type="component" value="Unassembled WGS sequence"/>
</dbReference>
<evidence type="ECO:0000313" key="2">
    <source>
        <dbReference type="EMBL" id="SCY64272.1"/>
    </source>
</evidence>
<dbReference type="InterPro" id="IPR001611">
    <property type="entry name" value="Leu-rich_rpt"/>
</dbReference>
<dbReference type="Gene3D" id="3.80.10.10">
    <property type="entry name" value="Ribonuclease Inhibitor"/>
    <property type="match status" value="1"/>
</dbReference>
<dbReference type="Pfam" id="PF13516">
    <property type="entry name" value="LRR_6"/>
    <property type="match status" value="1"/>
</dbReference>
<evidence type="ECO:0000313" key="3">
    <source>
        <dbReference type="Proteomes" id="UP000198538"/>
    </source>
</evidence>
<dbReference type="InterPro" id="IPR032675">
    <property type="entry name" value="LRR_dom_sf"/>
</dbReference>
<feature type="region of interest" description="Disordered" evidence="1">
    <location>
        <begin position="257"/>
        <end position="280"/>
    </location>
</feature>
<protein>
    <submittedName>
        <fullName evidence="2">Leucine Rich repeat-containing protein</fullName>
    </submittedName>
</protein>
<sequence length="280" mass="31480">MQEVKLVVNYDDYEEGIRMETLLQDLAAKPEAATLESLIIGDWGQAYENSPQEFKDTLIQLAPSFPALKQLFIGDMESEECEVSWIVQTNLAPILQAFPNLTSFVIKGSSGLELEPLQHSKLEELVIICGGLPKKVLHSIASAELPELRKLELYLGVEDYGFDGSIEDVLPLLEKGRFPKLEYLGLKDSEIQDEIAKATADASILEQIQILDFSEGTLSDEGAEALLASEQIKQLKHLNLSYHFMTDEMMERFKQSGMSVDVSDQQESDEDDWRFPMLTE</sequence>